<name>A0A7N9CE25_MACFA</name>
<organism evidence="1 2">
    <name type="scientific">Macaca fascicularis</name>
    <name type="common">Crab-eating macaque</name>
    <name type="synonym">Cynomolgus monkey</name>
    <dbReference type="NCBI Taxonomy" id="9541"/>
    <lineage>
        <taxon>Eukaryota</taxon>
        <taxon>Metazoa</taxon>
        <taxon>Chordata</taxon>
        <taxon>Craniata</taxon>
        <taxon>Vertebrata</taxon>
        <taxon>Euteleostomi</taxon>
        <taxon>Mammalia</taxon>
        <taxon>Eutheria</taxon>
        <taxon>Euarchontoglires</taxon>
        <taxon>Primates</taxon>
        <taxon>Haplorrhini</taxon>
        <taxon>Catarrhini</taxon>
        <taxon>Cercopithecidae</taxon>
        <taxon>Cercopithecinae</taxon>
        <taxon>Macaca</taxon>
    </lineage>
</organism>
<evidence type="ECO:0000313" key="2">
    <source>
        <dbReference type="Proteomes" id="UP000233100"/>
    </source>
</evidence>
<evidence type="ECO:0000313" key="1">
    <source>
        <dbReference type="Ensembl" id="ENSMFAP00000048473.1"/>
    </source>
</evidence>
<dbReference type="AlphaFoldDB" id="A0A7N9CE25"/>
<accession>A0A7N9CE25</accession>
<dbReference type="Ensembl" id="ENSMFAT00000093143.1">
    <property type="protein sequence ID" value="ENSMFAP00000048473.1"/>
    <property type="gene ID" value="ENSMFAG00000057392.1"/>
</dbReference>
<reference evidence="1 2" key="1">
    <citation type="submission" date="2013-03" db="EMBL/GenBank/DDBJ databases">
        <authorList>
            <person name="Warren W."/>
            <person name="Wilson R.K."/>
        </authorList>
    </citation>
    <scope>NUCLEOTIDE SEQUENCE</scope>
</reference>
<dbReference type="Proteomes" id="UP000233100">
    <property type="component" value="Chromosome 4"/>
</dbReference>
<reference evidence="1" key="2">
    <citation type="submission" date="2025-08" db="UniProtKB">
        <authorList>
            <consortium name="Ensembl"/>
        </authorList>
    </citation>
    <scope>IDENTIFICATION</scope>
</reference>
<sequence length="42" mass="4936">MCWLEDKGKLNQQNYLEKITLTLINRNMSKFHAQGAQVCYTC</sequence>
<keyword evidence="2" id="KW-1185">Reference proteome</keyword>
<protein>
    <submittedName>
        <fullName evidence="1">Uncharacterized protein</fullName>
    </submittedName>
</protein>
<proteinExistence type="predicted"/>
<reference evidence="1" key="3">
    <citation type="submission" date="2025-09" db="UniProtKB">
        <authorList>
            <consortium name="Ensembl"/>
        </authorList>
    </citation>
    <scope>IDENTIFICATION</scope>
</reference>